<organism evidence="3 4">
    <name type="scientific">Canis lupus familiaris</name>
    <name type="common">Dog</name>
    <name type="synonym">Canis familiaris</name>
    <dbReference type="NCBI Taxonomy" id="9615"/>
    <lineage>
        <taxon>Eukaryota</taxon>
        <taxon>Metazoa</taxon>
        <taxon>Chordata</taxon>
        <taxon>Craniata</taxon>
        <taxon>Vertebrata</taxon>
        <taxon>Euteleostomi</taxon>
        <taxon>Mammalia</taxon>
        <taxon>Eutheria</taxon>
        <taxon>Laurasiatheria</taxon>
        <taxon>Carnivora</taxon>
        <taxon>Caniformia</taxon>
        <taxon>Canidae</taxon>
        <taxon>Canis</taxon>
    </lineage>
</organism>
<reference evidence="3" key="1">
    <citation type="submission" date="2020-03" db="EMBL/GenBank/DDBJ databases">
        <title>Long-read based genome assembly of a Labrador retriever dog.</title>
        <authorList>
            <person name="Eory L."/>
            <person name="Zhang W."/>
            <person name="Schoenebeck J."/>
        </authorList>
    </citation>
    <scope>NUCLEOTIDE SEQUENCE [LARGE SCALE GENOMIC DNA]</scope>
    <source>
        <strain evidence="3">Labrador retriever</strain>
    </source>
</reference>
<dbReference type="GO" id="GO:0046328">
    <property type="term" value="P:regulation of JNK cascade"/>
    <property type="evidence" value="ECO:0000318"/>
    <property type="project" value="GO_Central"/>
</dbReference>
<proteinExistence type="inferred from homology"/>
<feature type="region of interest" description="Disordered" evidence="2">
    <location>
        <begin position="258"/>
        <end position="284"/>
    </location>
</feature>
<feature type="compositionally biased region" description="Polar residues" evidence="2">
    <location>
        <begin position="491"/>
        <end position="507"/>
    </location>
</feature>
<reference evidence="3" key="3">
    <citation type="submission" date="2025-09" db="UniProtKB">
        <authorList>
            <consortium name="Ensembl"/>
        </authorList>
    </citation>
    <scope>IDENTIFICATION</scope>
    <source>
        <strain evidence="3">Boxer</strain>
    </source>
</reference>
<feature type="compositionally biased region" description="Acidic residues" evidence="2">
    <location>
        <begin position="189"/>
        <end position="198"/>
    </location>
</feature>
<feature type="compositionally biased region" description="Basic and acidic residues" evidence="2">
    <location>
        <begin position="74"/>
        <end position="96"/>
    </location>
</feature>
<dbReference type="GO" id="GO:0005730">
    <property type="term" value="C:nucleolus"/>
    <property type="evidence" value="ECO:0000318"/>
    <property type="project" value="GO_Central"/>
</dbReference>
<dbReference type="GO" id="GO:0005634">
    <property type="term" value="C:nucleus"/>
    <property type="evidence" value="ECO:0000318"/>
    <property type="project" value="GO_Central"/>
</dbReference>
<dbReference type="AlphaFoldDB" id="A0A8I3RUJ6"/>
<feature type="compositionally biased region" description="Low complexity" evidence="2">
    <location>
        <begin position="41"/>
        <end position="54"/>
    </location>
</feature>
<dbReference type="GO" id="GO:0030111">
    <property type="term" value="P:regulation of Wnt signaling pathway"/>
    <property type="evidence" value="ECO:0000318"/>
    <property type="project" value="GO_Central"/>
</dbReference>
<comment type="similarity">
    <text evidence="1">Belongs to the MDFI family.</text>
</comment>
<evidence type="ECO:0000256" key="1">
    <source>
        <dbReference type="ARBA" id="ARBA00025778"/>
    </source>
</evidence>
<dbReference type="InterPro" id="IPR026134">
    <property type="entry name" value="MDFI/MDFIC"/>
</dbReference>
<feature type="region of interest" description="Disordered" evidence="2">
    <location>
        <begin position="466"/>
        <end position="519"/>
    </location>
</feature>
<dbReference type="PANTHER" id="PTHR15304">
    <property type="entry name" value="MYOD FAMILY INHIBITOR"/>
    <property type="match status" value="1"/>
</dbReference>
<dbReference type="GO" id="GO:0005737">
    <property type="term" value="C:cytoplasm"/>
    <property type="evidence" value="ECO:0000318"/>
    <property type="project" value="GO_Central"/>
</dbReference>
<accession>A0A8I3RUJ6</accession>
<dbReference type="Proteomes" id="UP000805418">
    <property type="component" value="Chromosome 14"/>
</dbReference>
<evidence type="ECO:0000256" key="2">
    <source>
        <dbReference type="SAM" id="MobiDB-lite"/>
    </source>
</evidence>
<evidence type="ECO:0000313" key="4">
    <source>
        <dbReference type="Proteomes" id="UP000805418"/>
    </source>
</evidence>
<dbReference type="Pfam" id="PF15316">
    <property type="entry name" value="MDFI"/>
    <property type="match status" value="1"/>
</dbReference>
<evidence type="ECO:0000313" key="3">
    <source>
        <dbReference type="Ensembl" id="ENSCAFP00845008507.1"/>
    </source>
</evidence>
<dbReference type="OrthoDB" id="8958154at2759"/>
<feature type="compositionally biased region" description="Low complexity" evidence="2">
    <location>
        <begin position="115"/>
        <end position="136"/>
    </location>
</feature>
<dbReference type="Ensembl" id="ENSCAFT00845010903.1">
    <property type="protein sequence ID" value="ENSCAFP00845008507.1"/>
    <property type="gene ID" value="ENSCAFG00845006114.1"/>
</dbReference>
<dbReference type="GeneTree" id="ENSGT00940000158685"/>
<protein>
    <submittedName>
        <fullName evidence="3">MyoD family inhibitor domain containing</fullName>
    </submittedName>
</protein>
<dbReference type="GO" id="GO:0045892">
    <property type="term" value="P:negative regulation of DNA-templated transcription"/>
    <property type="evidence" value="ECO:0000318"/>
    <property type="project" value="GO_Central"/>
</dbReference>
<feature type="region of interest" description="Disordered" evidence="2">
    <location>
        <begin position="1"/>
        <end position="205"/>
    </location>
</feature>
<name>A0A8I3RUJ6_CANLF</name>
<reference evidence="3" key="2">
    <citation type="submission" date="2025-08" db="UniProtKB">
        <authorList>
            <consortium name="Ensembl"/>
        </authorList>
    </citation>
    <scope>IDENTIFICATION</scope>
    <source>
        <strain evidence="3">Boxer</strain>
    </source>
</reference>
<sequence length="579" mass="62021">MGFALPSPKVSSPGVREFPDLQQVWGRPWGEGMGEPGRAQPSPSLAPAPASGLLTRAARGCSEPASHRPLPRAARQEFEASRSGCDEKEPPREKCLRSGGGRRGKEAERGRAPRRAAGSREPGAGSRERAGPSGPRRGAGAGEPGAGGRALQCRGRAGGRRGAPRRGGRRATGPQGRDAAAAPLTFRAEEEEEEEEEEKGLRESWGGCREKCDKENAERTITQATDSCFSRGEMQDQPVWGNCSDDELIQTQPQRLPQLPTCSEEPSEEETSKIKNGHTSLSNGNGIHHGAKHVSADNRRLSAPVSHKMHRKIQSSLSVNSDISKKSKVNAVFSQKTGSSPEVNFRIRDIPTGPLNKVSSESVQIAVSTVSWPACSVNSSPSAILSWAKLPVASAPQKPAAVAVETKWGMTVTAHVTWIVASWMLVVNHRTVWKSVWNAVEFVFLHSTVNPNATITFSRSQEPAGCKGFGAQPQPSPARRQALSEAGTAPARSSPSRDTSVTASAGATPTAPKLPDVNTRTSLASPERWLRGLVPLFVCYLCPPSLTSGLRSAVWWPGRNPAPWPSFDMFPPRGMANAR</sequence>
<gene>
    <name evidence="3" type="primary">MDFIC</name>
</gene>
<dbReference type="PANTHER" id="PTHR15304:SF0">
    <property type="entry name" value="MYOD FAMILY INHIBITOR DOMAIN-CONTAINING PROTEIN"/>
    <property type="match status" value="1"/>
</dbReference>
<feature type="compositionally biased region" description="Gly residues" evidence="2">
    <location>
        <begin position="137"/>
        <end position="148"/>
    </location>
</feature>
<feature type="compositionally biased region" description="Basic residues" evidence="2">
    <location>
        <begin position="157"/>
        <end position="169"/>
    </location>
</feature>
<keyword evidence="4" id="KW-1185">Reference proteome</keyword>